<reference evidence="1 2" key="1">
    <citation type="submission" date="2017-11" db="EMBL/GenBank/DDBJ databases">
        <title>De novo assembly and phasing of dikaryotic genomes from two isolates of Puccinia coronata f. sp. avenae, the causal agent of oat crown rust.</title>
        <authorList>
            <person name="Miller M.E."/>
            <person name="Zhang Y."/>
            <person name="Omidvar V."/>
            <person name="Sperschneider J."/>
            <person name="Schwessinger B."/>
            <person name="Raley C."/>
            <person name="Palmer J.M."/>
            <person name="Garnica D."/>
            <person name="Upadhyaya N."/>
            <person name="Rathjen J."/>
            <person name="Taylor J.M."/>
            <person name="Park R.F."/>
            <person name="Dodds P.N."/>
            <person name="Hirsch C.D."/>
            <person name="Kianian S.F."/>
            <person name="Figueroa M."/>
        </authorList>
    </citation>
    <scope>NUCLEOTIDE SEQUENCE [LARGE SCALE GENOMIC DNA]</scope>
    <source>
        <strain evidence="1">12NC29</strain>
    </source>
</reference>
<comment type="caution">
    <text evidence="1">The sequence shown here is derived from an EMBL/GenBank/DDBJ whole genome shotgun (WGS) entry which is preliminary data.</text>
</comment>
<sequence length="149" mass="16319">MAAPTAIVNPMAALMAIVNPMAALRASDGHHQPNGPSDGHCNYPMVVRADACSEQPFGCSTPQWPPAQWPLTTQWLPPRRLRHSMAALSGHRGNRATKVATQVRNSTQVAKPVARLMSAQGFRSLRLEMPRSLAREGWGCPILRLHPSW</sequence>
<accession>A0A2N5T822</accession>
<protein>
    <submittedName>
        <fullName evidence="1">Uncharacterized protein</fullName>
    </submittedName>
</protein>
<dbReference type="AlphaFoldDB" id="A0A2N5T822"/>
<organism evidence="1 2">
    <name type="scientific">Puccinia coronata f. sp. avenae</name>
    <dbReference type="NCBI Taxonomy" id="200324"/>
    <lineage>
        <taxon>Eukaryota</taxon>
        <taxon>Fungi</taxon>
        <taxon>Dikarya</taxon>
        <taxon>Basidiomycota</taxon>
        <taxon>Pucciniomycotina</taxon>
        <taxon>Pucciniomycetes</taxon>
        <taxon>Pucciniales</taxon>
        <taxon>Pucciniaceae</taxon>
        <taxon>Puccinia</taxon>
    </lineage>
</organism>
<name>A0A2N5T822_9BASI</name>
<keyword evidence="2" id="KW-1185">Reference proteome</keyword>
<dbReference type="EMBL" id="PGCJ01000781">
    <property type="protein sequence ID" value="PLW21649.1"/>
    <property type="molecule type" value="Genomic_DNA"/>
</dbReference>
<dbReference type="Proteomes" id="UP000235388">
    <property type="component" value="Unassembled WGS sequence"/>
</dbReference>
<proteinExistence type="predicted"/>
<gene>
    <name evidence="1" type="ORF">PCANC_03183</name>
</gene>
<evidence type="ECO:0000313" key="1">
    <source>
        <dbReference type="EMBL" id="PLW21649.1"/>
    </source>
</evidence>
<evidence type="ECO:0000313" key="2">
    <source>
        <dbReference type="Proteomes" id="UP000235388"/>
    </source>
</evidence>